<protein>
    <submittedName>
        <fullName evidence="1">Competence protein J (ComJ)</fullName>
    </submittedName>
</protein>
<organism evidence="1 2">
    <name type="scientific">Desmospora activa DSM 45169</name>
    <dbReference type="NCBI Taxonomy" id="1121389"/>
    <lineage>
        <taxon>Bacteria</taxon>
        <taxon>Bacillati</taxon>
        <taxon>Bacillota</taxon>
        <taxon>Bacilli</taxon>
        <taxon>Bacillales</taxon>
        <taxon>Thermoactinomycetaceae</taxon>
        <taxon>Desmospora</taxon>
    </lineage>
</organism>
<dbReference type="InterPro" id="IPR038691">
    <property type="entry name" value="ComJ_sf"/>
</dbReference>
<comment type="caution">
    <text evidence="1">The sequence shown here is derived from an EMBL/GenBank/DDBJ whole genome shotgun (WGS) entry which is preliminary data.</text>
</comment>
<dbReference type="EMBL" id="PZZP01000001">
    <property type="protein sequence ID" value="PTM59020.1"/>
    <property type="molecule type" value="Genomic_DNA"/>
</dbReference>
<keyword evidence="2" id="KW-1185">Reference proteome</keyword>
<name>A0A2T4ZAW2_9BACL</name>
<dbReference type="InterPro" id="IPR020354">
    <property type="entry name" value="Competence_nuclease_inhibitor"/>
</dbReference>
<reference evidence="1 2" key="1">
    <citation type="submission" date="2018-04" db="EMBL/GenBank/DDBJ databases">
        <title>Genomic Encyclopedia of Archaeal and Bacterial Type Strains, Phase II (KMG-II): from individual species to whole genera.</title>
        <authorList>
            <person name="Goeker M."/>
        </authorList>
    </citation>
    <scope>NUCLEOTIDE SEQUENCE [LARGE SCALE GENOMIC DNA]</scope>
    <source>
        <strain evidence="1 2">DSM 45169</strain>
    </source>
</reference>
<sequence length="195" mass="21744">MLNPLLIFPVLVGYDGGKADEGSVRIKGVTSLNRDWSIQEITISYSQLAVFNSEIKTPYPDWTEDHVRQGFAWMDGSVSFGALSDSTCEIWVRIAERVVENDDAIRSIIVPFTAWDETISVASVLSTELQYEVPQNRYELVFHAIPLEQDSGSGLYRVRYELVFVPSDSPQARILKQDAALSSPDSLVMVAEPAI</sequence>
<dbReference type="Gene3D" id="2.60.34.30">
    <property type="entry name" value="Competence, DNA-entry nuclease inhibitor, ComJ"/>
    <property type="match status" value="1"/>
</dbReference>
<dbReference type="Proteomes" id="UP000241639">
    <property type="component" value="Unassembled WGS sequence"/>
</dbReference>
<proteinExistence type="predicted"/>
<gene>
    <name evidence="1" type="ORF">C8J48_1620</name>
</gene>
<accession>A0A2T4ZAW2</accession>
<dbReference type="OrthoDB" id="9182344at2"/>
<dbReference type="AlphaFoldDB" id="A0A2T4ZAW2"/>
<dbReference type="Pfam" id="PF11033">
    <property type="entry name" value="ComJ"/>
    <property type="match status" value="1"/>
</dbReference>
<evidence type="ECO:0000313" key="2">
    <source>
        <dbReference type="Proteomes" id="UP000241639"/>
    </source>
</evidence>
<evidence type="ECO:0000313" key="1">
    <source>
        <dbReference type="EMBL" id="PTM59020.1"/>
    </source>
</evidence>